<organism evidence="1 2">
    <name type="scientific">Primorskyibacter sedentarius</name>
    <dbReference type="NCBI Taxonomy" id="745311"/>
    <lineage>
        <taxon>Bacteria</taxon>
        <taxon>Pseudomonadati</taxon>
        <taxon>Pseudomonadota</taxon>
        <taxon>Alphaproteobacteria</taxon>
        <taxon>Rhodobacterales</taxon>
        <taxon>Roseobacteraceae</taxon>
        <taxon>Primorskyibacter</taxon>
    </lineage>
</organism>
<dbReference type="Gene3D" id="3.40.50.300">
    <property type="entry name" value="P-loop containing nucleotide triphosphate hydrolases"/>
    <property type="match status" value="1"/>
</dbReference>
<keyword evidence="2" id="KW-1185">Reference proteome</keyword>
<evidence type="ECO:0000313" key="2">
    <source>
        <dbReference type="Proteomes" id="UP000295696"/>
    </source>
</evidence>
<evidence type="ECO:0000313" key="1">
    <source>
        <dbReference type="EMBL" id="TCS48741.1"/>
    </source>
</evidence>
<proteinExistence type="predicted"/>
<dbReference type="SUPFAM" id="SSF52540">
    <property type="entry name" value="P-loop containing nucleoside triphosphate hydrolases"/>
    <property type="match status" value="1"/>
</dbReference>
<dbReference type="AlphaFoldDB" id="A0A4R3IKI8"/>
<name>A0A4R3IKI8_9RHOB</name>
<evidence type="ECO:0008006" key="3">
    <source>
        <dbReference type="Google" id="ProtNLM"/>
    </source>
</evidence>
<dbReference type="InterPro" id="IPR027417">
    <property type="entry name" value="P-loop_NTPase"/>
</dbReference>
<reference evidence="1 2" key="1">
    <citation type="submission" date="2019-03" db="EMBL/GenBank/DDBJ databases">
        <title>Genomic Encyclopedia of Type Strains, Phase IV (KMG-IV): sequencing the most valuable type-strain genomes for metagenomic binning, comparative biology and taxonomic classification.</title>
        <authorList>
            <person name="Goeker M."/>
        </authorList>
    </citation>
    <scope>NUCLEOTIDE SEQUENCE [LARGE SCALE GENOMIC DNA]</scope>
    <source>
        <strain evidence="1 2">DSM 104836</strain>
    </source>
</reference>
<gene>
    <name evidence="1" type="ORF">EDD52_1545</name>
</gene>
<accession>A0A4R3IKI8</accession>
<dbReference type="EMBL" id="SLZU01000054">
    <property type="protein sequence ID" value="TCS48741.1"/>
    <property type="molecule type" value="Genomic_DNA"/>
</dbReference>
<dbReference type="Proteomes" id="UP000295696">
    <property type="component" value="Unassembled WGS sequence"/>
</dbReference>
<comment type="caution">
    <text evidence="1">The sequence shown here is derived from an EMBL/GenBank/DDBJ whole genome shotgun (WGS) entry which is preliminary data.</text>
</comment>
<sequence length="526" mass="60807">MKTVHFHIGPHKTGSTAIQNVIRDNSEILEQKYNLFPMDDPVIGEITKFLRKGDRISATGGLNQLADLCRSRQGDCLVSSEDFCGELPGRSRRRKPYPKLFENLNTISKAFPDIKCKFYFFVRTPADWLRSSYAQIIKYPTRFSSMEEYVEFLHTADLWDETLRKPREKLNPDFIEIRYEENADYSSVNALLRTILGYEKNLEIPNANRRHNRSPSAEIVPILEVINRSGASSDAQQLAKRWLQTCEVVPLTDASELKFPQWPVKAKKPGWLSPKFDELWERASTRGDYQEQPNILPDPFCDLSKFRTQLVDAPEEFPKGGRADMKNQERILRYRFRGLPETCYFLGLTISYLRRDTAYTEHAAYLFQRLWNEEYALLLGSLPTRWLISTFQTFLDHGVNENQRRIGAAGYFLSNILKAYEAERALDGLQPDRIYPSVTPTTKSGYVGMDRFKLGGTDLLLNTNALLLELASQDDRAGRVVQEFMLRTMAANSVFSRMDQSRIKHSIDNPQFSNCWSFFKDPRQYS</sequence>
<protein>
    <recommendedName>
        <fullName evidence="3">Sulfotransferase family protein</fullName>
    </recommendedName>
</protein>